<protein>
    <submittedName>
        <fullName evidence="3">BofC_C domain-containing protein</fullName>
    </submittedName>
</protein>
<feature type="region of interest" description="Disordered" evidence="1">
    <location>
        <begin position="25"/>
        <end position="44"/>
    </location>
</feature>
<reference evidence="3" key="1">
    <citation type="submission" date="2016-11" db="UniProtKB">
        <authorList>
            <consortium name="WormBaseParasite"/>
        </authorList>
    </citation>
    <scope>IDENTIFICATION</scope>
</reference>
<organism evidence="2 3">
    <name type="scientific">Macrostomum lignano</name>
    <dbReference type="NCBI Taxonomy" id="282301"/>
    <lineage>
        <taxon>Eukaryota</taxon>
        <taxon>Metazoa</taxon>
        <taxon>Spiralia</taxon>
        <taxon>Lophotrochozoa</taxon>
        <taxon>Platyhelminthes</taxon>
        <taxon>Rhabditophora</taxon>
        <taxon>Macrostomorpha</taxon>
        <taxon>Macrostomida</taxon>
        <taxon>Macrostomidae</taxon>
        <taxon>Macrostomum</taxon>
    </lineage>
</organism>
<evidence type="ECO:0000313" key="2">
    <source>
        <dbReference type="Proteomes" id="UP000095280"/>
    </source>
</evidence>
<evidence type="ECO:0000256" key="1">
    <source>
        <dbReference type="SAM" id="MobiDB-lite"/>
    </source>
</evidence>
<keyword evidence="2" id="KW-1185">Reference proteome</keyword>
<accession>A0A1I8GL14</accession>
<dbReference type="Proteomes" id="UP000095280">
    <property type="component" value="Unplaced"/>
</dbReference>
<evidence type="ECO:0000313" key="3">
    <source>
        <dbReference type="WBParaSite" id="maker-uti_cns_0002189-snap-gene-0.15-mRNA-1"/>
    </source>
</evidence>
<sequence>APAPVSQRAGADLLGAGAPHLHWPVPGRRSQCEPGSPASIKSGTRGSDAAFLAHPVEQFASSPGLLNRLKTPASLSNTQAQTDNMNGILSALLFATVCLVCLDSATARARMANPAAAELGAEGHSGHQIFRLKKGYHFFRLKKPSPSEQEVCAIDAATAQALGAVARAAHEGRLCDEDREMLRGFLGALFP</sequence>
<dbReference type="AlphaFoldDB" id="A0A1I8GL14"/>
<name>A0A1I8GL14_9PLAT</name>
<dbReference type="WBParaSite" id="maker-uti_cns_0002189-snap-gene-0.15-mRNA-1">
    <property type="protein sequence ID" value="maker-uti_cns_0002189-snap-gene-0.15-mRNA-1"/>
    <property type="gene ID" value="maker-uti_cns_0002189-snap-gene-0.15"/>
</dbReference>
<proteinExistence type="predicted"/>